<organism evidence="2 3">
    <name type="scientific">Methylobacterium currus</name>
    <dbReference type="NCBI Taxonomy" id="2051553"/>
    <lineage>
        <taxon>Bacteria</taxon>
        <taxon>Pseudomonadati</taxon>
        <taxon>Pseudomonadota</taxon>
        <taxon>Alphaproteobacteria</taxon>
        <taxon>Hyphomicrobiales</taxon>
        <taxon>Methylobacteriaceae</taxon>
        <taxon>Methylobacterium</taxon>
    </lineage>
</organism>
<dbReference type="EMBL" id="CP028843">
    <property type="protein sequence ID" value="AWB20959.1"/>
    <property type="molecule type" value="Genomic_DNA"/>
</dbReference>
<dbReference type="AlphaFoldDB" id="A0A2R4WHF7"/>
<accession>A0A2R4WHF7</accession>
<dbReference type="Proteomes" id="UP000244755">
    <property type="component" value="Chromosome 1"/>
</dbReference>
<sequence length="396" mass="41669">MTVPRGVHIVFEGTSTVRSKTSTCIFRMTGDDLSSSIEGHPIFAMAAAPAGSTVVRLGTASGIVCRVTLDGLRCQTAFECVGDEPSAANCVVDLTTRNVVAEQTRGRQFNIRPSRGFFTVDLRVDQTLNTSPVTWEGIRIADMAGLDIVRMDVLGPSVETVPTLADQLDAIAIVLSTPVPGAIASIDLNGRILIDDVRGPDLVLDGISNLIGGQVQVYGSLGQAFACRACNDVNTSISVVGRAGVLAAPAVPSVQFDTSSRIRADVAVQKSPSTGVSLNGCNDSVVDVTSIDGAGYGLVESGRAIGPPARCVGGGLARDEWRRFGGDKLLRQRQRVPSRPDEWDGAVAPAVRASGRERGRQRRGLSADPETGDSRTCAPCRLILRATGQVCPGRSW</sequence>
<evidence type="ECO:0000256" key="1">
    <source>
        <dbReference type="SAM" id="MobiDB-lite"/>
    </source>
</evidence>
<dbReference type="RefSeq" id="WP_099952847.1">
    <property type="nucleotide sequence ID" value="NZ_CP028843.1"/>
</dbReference>
<evidence type="ECO:0000313" key="2">
    <source>
        <dbReference type="EMBL" id="AWB20959.1"/>
    </source>
</evidence>
<reference evidence="2 3" key="1">
    <citation type="submission" date="2018-04" db="EMBL/GenBank/DDBJ databases">
        <title>Methylobacterium sp. PR1016A genome.</title>
        <authorList>
            <person name="Park W."/>
        </authorList>
    </citation>
    <scope>NUCLEOTIDE SEQUENCE [LARGE SCALE GENOMIC DNA]</scope>
    <source>
        <strain evidence="2 3">PR1016A</strain>
    </source>
</reference>
<keyword evidence="3" id="KW-1185">Reference proteome</keyword>
<protein>
    <submittedName>
        <fullName evidence="2">Uncharacterized protein</fullName>
    </submittedName>
</protein>
<gene>
    <name evidence="2" type="ORF">DA075_08605</name>
</gene>
<dbReference type="KEGG" id="mee:DA075_08605"/>
<evidence type="ECO:0000313" key="3">
    <source>
        <dbReference type="Proteomes" id="UP000244755"/>
    </source>
</evidence>
<proteinExistence type="predicted"/>
<feature type="region of interest" description="Disordered" evidence="1">
    <location>
        <begin position="333"/>
        <end position="373"/>
    </location>
</feature>
<name>A0A2R4WHF7_9HYPH</name>